<feature type="transmembrane region" description="Helical" evidence="1">
    <location>
        <begin position="147"/>
        <end position="164"/>
    </location>
</feature>
<evidence type="ECO:0000313" key="4">
    <source>
        <dbReference type="Proteomes" id="UP000282184"/>
    </source>
</evidence>
<keyword evidence="4" id="KW-1185">Reference proteome</keyword>
<gene>
    <name evidence="3" type="ORF">EJV47_10065</name>
</gene>
<dbReference type="Pfam" id="PF02517">
    <property type="entry name" value="Rce1-like"/>
    <property type="match status" value="1"/>
</dbReference>
<dbReference type="OrthoDB" id="1115671at2"/>
<proteinExistence type="predicted"/>
<organism evidence="3 4">
    <name type="scientific">Hymenobacter gummosus</name>
    <dbReference type="NCBI Taxonomy" id="1776032"/>
    <lineage>
        <taxon>Bacteria</taxon>
        <taxon>Pseudomonadati</taxon>
        <taxon>Bacteroidota</taxon>
        <taxon>Cytophagia</taxon>
        <taxon>Cytophagales</taxon>
        <taxon>Hymenobacteraceae</taxon>
        <taxon>Hymenobacter</taxon>
    </lineage>
</organism>
<feature type="transmembrane region" description="Helical" evidence="1">
    <location>
        <begin position="59"/>
        <end position="81"/>
    </location>
</feature>
<keyword evidence="1" id="KW-0472">Membrane</keyword>
<keyword evidence="1" id="KW-0812">Transmembrane</keyword>
<feature type="transmembrane region" description="Helical" evidence="1">
    <location>
        <begin position="20"/>
        <end position="38"/>
    </location>
</feature>
<keyword evidence="3" id="KW-0482">Metalloprotease</keyword>
<dbReference type="AlphaFoldDB" id="A0A431U3V8"/>
<dbReference type="EMBL" id="RXOF01000005">
    <property type="protein sequence ID" value="RTQ50308.1"/>
    <property type="molecule type" value="Genomic_DNA"/>
</dbReference>
<keyword evidence="3" id="KW-0645">Protease</keyword>
<evidence type="ECO:0000313" key="3">
    <source>
        <dbReference type="EMBL" id="RTQ50308.1"/>
    </source>
</evidence>
<feature type="transmembrane region" description="Helical" evidence="1">
    <location>
        <begin position="169"/>
        <end position="188"/>
    </location>
</feature>
<keyword evidence="1" id="KW-1133">Transmembrane helix</keyword>
<feature type="transmembrane region" description="Helical" evidence="1">
    <location>
        <begin position="124"/>
        <end position="141"/>
    </location>
</feature>
<feature type="domain" description="CAAX prenyl protease 2/Lysostaphin resistance protein A-like" evidence="2">
    <location>
        <begin position="115"/>
        <end position="178"/>
    </location>
</feature>
<reference evidence="3 4" key="1">
    <citation type="submission" date="2018-12" db="EMBL/GenBank/DDBJ databases">
        <title>Hymenobacter gummosus sp. nov., isolated from a spring.</title>
        <authorList>
            <person name="Nie L."/>
        </authorList>
    </citation>
    <scope>NUCLEOTIDE SEQUENCE [LARGE SCALE GENOMIC DNA]</scope>
    <source>
        <strain evidence="3 4">KCTC 52166</strain>
    </source>
</reference>
<dbReference type="GO" id="GO:0006508">
    <property type="term" value="P:proteolysis"/>
    <property type="evidence" value="ECO:0007669"/>
    <property type="project" value="UniProtKB-KW"/>
</dbReference>
<dbReference type="GO" id="GO:0008237">
    <property type="term" value="F:metallopeptidase activity"/>
    <property type="evidence" value="ECO:0007669"/>
    <property type="project" value="UniProtKB-KW"/>
</dbReference>
<feature type="transmembrane region" description="Helical" evidence="1">
    <location>
        <begin position="87"/>
        <end position="112"/>
    </location>
</feature>
<keyword evidence="3" id="KW-0378">Hydrolase</keyword>
<dbReference type="GO" id="GO:0004175">
    <property type="term" value="F:endopeptidase activity"/>
    <property type="evidence" value="ECO:0007669"/>
    <property type="project" value="UniProtKB-ARBA"/>
</dbReference>
<sequence>MAAVLLTAAGKFLFMDYLHWRLPFILTAMAAWGLYVFVRQRRRPGILAYWGFRTDNFGRVLRLVLPFGLGAVAACALIGTYRGSLNLTWHILPILLLYPLWGTVQQFLLIALTAGNLHELPGIQLGRVLIVLLSAALFGAIHYPFGWLMLGTFVLAVFYGFVYLKERNLYVLGIFHGWLGAIFFYTVVGRDPFMEVFGRLL</sequence>
<name>A0A431U3V8_9BACT</name>
<evidence type="ECO:0000259" key="2">
    <source>
        <dbReference type="Pfam" id="PF02517"/>
    </source>
</evidence>
<comment type="caution">
    <text evidence="3">The sequence shown here is derived from an EMBL/GenBank/DDBJ whole genome shotgun (WGS) entry which is preliminary data.</text>
</comment>
<accession>A0A431U3V8</accession>
<protein>
    <submittedName>
        <fullName evidence="3">CPBP family intramembrane metalloprotease</fullName>
    </submittedName>
</protein>
<dbReference type="GO" id="GO:0080120">
    <property type="term" value="P:CAAX-box protein maturation"/>
    <property type="evidence" value="ECO:0007669"/>
    <property type="project" value="UniProtKB-ARBA"/>
</dbReference>
<evidence type="ECO:0000256" key="1">
    <source>
        <dbReference type="SAM" id="Phobius"/>
    </source>
</evidence>
<dbReference type="Proteomes" id="UP000282184">
    <property type="component" value="Unassembled WGS sequence"/>
</dbReference>
<dbReference type="InterPro" id="IPR003675">
    <property type="entry name" value="Rce1/LyrA-like_dom"/>
</dbReference>